<evidence type="ECO:0000313" key="1">
    <source>
        <dbReference type="EMBL" id="KAG7614892.1"/>
    </source>
</evidence>
<feature type="non-terminal residue" evidence="1">
    <location>
        <position position="39"/>
    </location>
</feature>
<dbReference type="EMBL" id="JAEFBK010000004">
    <property type="protein sequence ID" value="KAG7614892.1"/>
    <property type="molecule type" value="Genomic_DNA"/>
</dbReference>
<evidence type="ECO:0000313" key="2">
    <source>
        <dbReference type="Proteomes" id="UP000694240"/>
    </source>
</evidence>
<dbReference type="AlphaFoldDB" id="A0A8T2DWK0"/>
<comment type="caution">
    <text evidence="1">The sequence shown here is derived from an EMBL/GenBank/DDBJ whole genome shotgun (WGS) entry which is preliminary data.</text>
</comment>
<protein>
    <submittedName>
        <fullName evidence="1">Uncharacterized protein</fullName>
    </submittedName>
</protein>
<keyword evidence="2" id="KW-1185">Reference proteome</keyword>
<proteinExistence type="predicted"/>
<name>A0A8T2DWK0_9BRAS</name>
<accession>A0A8T2DWK0</accession>
<dbReference type="Proteomes" id="UP000694240">
    <property type="component" value="Chromosome 4"/>
</dbReference>
<organism evidence="1 2">
    <name type="scientific">Arabidopsis thaliana x Arabidopsis arenosa</name>
    <dbReference type="NCBI Taxonomy" id="1240361"/>
    <lineage>
        <taxon>Eukaryota</taxon>
        <taxon>Viridiplantae</taxon>
        <taxon>Streptophyta</taxon>
        <taxon>Embryophyta</taxon>
        <taxon>Tracheophyta</taxon>
        <taxon>Spermatophyta</taxon>
        <taxon>Magnoliopsida</taxon>
        <taxon>eudicotyledons</taxon>
        <taxon>Gunneridae</taxon>
        <taxon>Pentapetalae</taxon>
        <taxon>rosids</taxon>
        <taxon>malvids</taxon>
        <taxon>Brassicales</taxon>
        <taxon>Brassicaceae</taxon>
        <taxon>Camelineae</taxon>
        <taxon>Arabidopsis</taxon>
    </lineage>
</organism>
<reference evidence="1 2" key="1">
    <citation type="submission" date="2020-12" db="EMBL/GenBank/DDBJ databases">
        <title>Concerted genomic and epigenomic changes stabilize Arabidopsis allopolyploids.</title>
        <authorList>
            <person name="Chen Z."/>
        </authorList>
    </citation>
    <scope>NUCLEOTIDE SEQUENCE [LARGE SCALE GENOMIC DNA]</scope>
    <source>
        <strain evidence="1">Allo738</strain>
        <tissue evidence="1">Leaf</tissue>
    </source>
</reference>
<feature type="non-terminal residue" evidence="1">
    <location>
        <position position="1"/>
    </location>
</feature>
<sequence>KRKGYTSRKKGFREEGLGKDGKGLAQKYLPFSSHVFEIL</sequence>
<gene>
    <name evidence="1" type="ORF">ISN45_At04g002990</name>
</gene>